<evidence type="ECO:0000313" key="5">
    <source>
        <dbReference type="EMBL" id="QDM44356.1"/>
    </source>
</evidence>
<dbReference type="EMBL" id="CP041405">
    <property type="protein sequence ID" value="QDM44356.1"/>
    <property type="molecule type" value="Genomic_DNA"/>
</dbReference>
<dbReference type="InterPro" id="IPR021759">
    <property type="entry name" value="WxLIP_HBD"/>
</dbReference>
<evidence type="ECO:0000313" key="6">
    <source>
        <dbReference type="Proteomes" id="UP000315377"/>
    </source>
</evidence>
<dbReference type="GeneID" id="76996941"/>
<name>A0AAP9DY01_PANTH</name>
<keyword evidence="1" id="KW-0472">Membrane</keyword>
<reference evidence="4 7" key="2">
    <citation type="submission" date="2022-05" db="EMBL/GenBank/DDBJ databases">
        <title>Genome Sequencing of Bee-Associated Microbes.</title>
        <authorList>
            <person name="Dunlap C."/>
        </authorList>
    </citation>
    <scope>NUCLEOTIDE SEQUENCE [LARGE SCALE GENOMIC DNA]</scope>
    <source>
        <strain evidence="4 7">NRRL B-14613</strain>
    </source>
</reference>
<keyword evidence="7" id="KW-1185">Reference proteome</keyword>
<reference evidence="5 6" key="1">
    <citation type="submission" date="2019-07" db="EMBL/GenBank/DDBJ databases">
        <title>Paenibacillus thiaminolyticus NRRL B-4156.</title>
        <authorList>
            <person name="Hehnly C."/>
            <person name="Zhang L."/>
        </authorList>
    </citation>
    <scope>NUCLEOTIDE SEQUENCE [LARGE SCALE GENOMIC DNA]</scope>
    <source>
        <strain evidence="5 6">NRRL B-4156</strain>
    </source>
</reference>
<dbReference type="InterPro" id="IPR010317">
    <property type="entry name" value="WxLIP_PGBD"/>
</dbReference>
<accession>A0AAP9DY01</accession>
<evidence type="ECO:0000313" key="4">
    <source>
        <dbReference type="EMBL" id="MCY9610101.1"/>
    </source>
</evidence>
<gene>
    <name evidence="5" type="ORF">FLT43_13315</name>
    <name evidence="4" type="ORF">M5W83_23370</name>
</gene>
<keyword evidence="1" id="KW-1133">Transmembrane helix</keyword>
<dbReference type="Pfam" id="PF11797">
    <property type="entry name" value="WxLIP_HBD"/>
    <property type="match status" value="1"/>
</dbReference>
<feature type="domain" description="WxL Interacting Protein host binding" evidence="3">
    <location>
        <begin position="163"/>
        <end position="298"/>
    </location>
</feature>
<evidence type="ECO:0000313" key="7">
    <source>
        <dbReference type="Proteomes" id="UP001209276"/>
    </source>
</evidence>
<evidence type="ECO:0000259" key="3">
    <source>
        <dbReference type="Pfam" id="PF11797"/>
    </source>
</evidence>
<dbReference type="Proteomes" id="UP001209276">
    <property type="component" value="Unassembled WGS sequence"/>
</dbReference>
<proteinExistence type="predicted"/>
<dbReference type="AlphaFoldDB" id="A0AAP9DY01"/>
<evidence type="ECO:0000259" key="2">
    <source>
        <dbReference type="Pfam" id="PF06030"/>
    </source>
</evidence>
<feature type="transmembrane region" description="Helical" evidence="1">
    <location>
        <begin position="315"/>
        <end position="335"/>
    </location>
</feature>
<dbReference type="Proteomes" id="UP000315377">
    <property type="component" value="Chromosome"/>
</dbReference>
<protein>
    <submittedName>
        <fullName evidence="5">DUF916 and DUF3324 domain-containing protein</fullName>
    </submittedName>
</protein>
<keyword evidence="1" id="KW-0812">Transmembrane</keyword>
<feature type="domain" description="WxL Interacting Protein peptidoglycan binding" evidence="2">
    <location>
        <begin position="32"/>
        <end position="150"/>
    </location>
</feature>
<dbReference type="Pfam" id="PF06030">
    <property type="entry name" value="WxLIP_PGBD"/>
    <property type="match status" value="1"/>
</dbReference>
<evidence type="ECO:0000256" key="1">
    <source>
        <dbReference type="SAM" id="Phobius"/>
    </source>
</evidence>
<sequence length="353" mass="39645">MKKGLWMLIASLWIGLGLVTSSDMVFAGSMNYSVKANIPENQINKNLTYFDLKMSPGSKQTISLTVKNGSTEPIELMIEPNTAITNQNGVIDYSKHEYEKDSSLKYAFSDLITPKQKVTLHGNETKEVPFTIQMPEESYDGVILGGFYIYKMSQADEIEENANVQLKNEFSYVIGVKLTETENTVQPELELNEVQAGLMNYRPVVTANLQNIKSVIVSDLEVGARITKEGQKETLYETKKSQMSMAPNSNFDFPIRWEGRRLEPGKYHLYLTATDGNQTWEFDNMFEIKSEEAKVINESAVAVAGETAVNHNNTMIFLGMGVIIAALVIIIVLLLKKKREETNENDEHKISSS</sequence>
<dbReference type="RefSeq" id="WP_087443417.1">
    <property type="nucleotide sequence ID" value="NZ_CABMNB010000033.1"/>
</dbReference>
<organism evidence="5 6">
    <name type="scientific">Paenibacillus thiaminolyticus</name>
    <name type="common">Bacillus thiaminolyticus</name>
    <dbReference type="NCBI Taxonomy" id="49283"/>
    <lineage>
        <taxon>Bacteria</taxon>
        <taxon>Bacillati</taxon>
        <taxon>Bacillota</taxon>
        <taxon>Bacilli</taxon>
        <taxon>Bacillales</taxon>
        <taxon>Paenibacillaceae</taxon>
        <taxon>Paenibacillus</taxon>
    </lineage>
</organism>
<dbReference type="EMBL" id="JAMDMM010000049">
    <property type="protein sequence ID" value="MCY9610101.1"/>
    <property type="molecule type" value="Genomic_DNA"/>
</dbReference>